<evidence type="ECO:0000313" key="3">
    <source>
        <dbReference type="EMBL" id="SDE09177.1"/>
    </source>
</evidence>
<accession>A0A1G7A3R8</accession>
<feature type="domain" description="DUF4124" evidence="2">
    <location>
        <begin position="2"/>
        <end position="46"/>
    </location>
</feature>
<dbReference type="Pfam" id="PF13511">
    <property type="entry name" value="DUF4124"/>
    <property type="match status" value="1"/>
</dbReference>
<protein>
    <recommendedName>
        <fullName evidence="2">DUF4124 domain-containing protein</fullName>
    </recommendedName>
</protein>
<proteinExistence type="predicted"/>
<evidence type="ECO:0000259" key="2">
    <source>
        <dbReference type="Pfam" id="PF13511"/>
    </source>
</evidence>
<dbReference type="Proteomes" id="UP000198781">
    <property type="component" value="Unassembled WGS sequence"/>
</dbReference>
<feature type="region of interest" description="Disordered" evidence="1">
    <location>
        <begin position="58"/>
        <end position="100"/>
    </location>
</feature>
<reference evidence="3 4" key="1">
    <citation type="submission" date="2016-10" db="EMBL/GenBank/DDBJ databases">
        <authorList>
            <person name="de Groot N.N."/>
        </authorList>
    </citation>
    <scope>NUCLEOTIDE SEQUENCE [LARGE SCALE GENOMIC DNA]</scope>
    <source>
        <strain evidence="3 4">DSM 16619</strain>
    </source>
</reference>
<evidence type="ECO:0000313" key="4">
    <source>
        <dbReference type="Proteomes" id="UP000198781"/>
    </source>
</evidence>
<dbReference type="InterPro" id="IPR025392">
    <property type="entry name" value="DUF4124"/>
</dbReference>
<feature type="compositionally biased region" description="Basic and acidic residues" evidence="1">
    <location>
        <begin position="67"/>
        <end position="100"/>
    </location>
</feature>
<organism evidence="3 4">
    <name type="scientific">Paracidovorax valerianellae</name>
    <dbReference type="NCBI Taxonomy" id="187868"/>
    <lineage>
        <taxon>Bacteria</taxon>
        <taxon>Pseudomonadati</taxon>
        <taxon>Pseudomonadota</taxon>
        <taxon>Betaproteobacteria</taxon>
        <taxon>Burkholderiales</taxon>
        <taxon>Comamonadaceae</taxon>
        <taxon>Paracidovorax</taxon>
    </lineage>
</organism>
<feature type="compositionally biased region" description="Basic and acidic residues" evidence="1">
    <location>
        <begin position="10"/>
        <end position="19"/>
    </location>
</feature>
<name>A0A1G7A3R8_9BURK</name>
<gene>
    <name evidence="3" type="ORF">SAMN05192589_11246</name>
</gene>
<dbReference type="AlphaFoldDB" id="A0A1G7A3R8"/>
<keyword evidence="4" id="KW-1185">Reference proteome</keyword>
<feature type="region of interest" description="Disordered" evidence="1">
    <location>
        <begin position="1"/>
        <end position="39"/>
    </location>
</feature>
<dbReference type="STRING" id="187868.SAMN05192589_11246"/>
<sequence>MGAAAQWQWIDKDGRKVFSDRPPPAEIPQKSILKQPGNSISARPVAVVPAAEGAYAPGIAASAPRPTGKDKELEERKAQAEAAEAAKKKADDERQAKVRAENCERARQAKAAMTSGQLFSQNNAQGERVFMDETAKAAEARRADNVIASECTSR</sequence>
<dbReference type="EMBL" id="FMZC01000012">
    <property type="protein sequence ID" value="SDE09177.1"/>
    <property type="molecule type" value="Genomic_DNA"/>
</dbReference>
<evidence type="ECO:0000256" key="1">
    <source>
        <dbReference type="SAM" id="MobiDB-lite"/>
    </source>
</evidence>